<proteinExistence type="predicted"/>
<comment type="caution">
    <text evidence="1">The sequence shown here is derived from an EMBL/GenBank/DDBJ whole genome shotgun (WGS) entry which is preliminary data.</text>
</comment>
<evidence type="ECO:0000313" key="2">
    <source>
        <dbReference type="Proteomes" id="UP000036834"/>
    </source>
</evidence>
<dbReference type="PATRIC" id="fig|54915.3.peg.3760"/>
<protein>
    <submittedName>
        <fullName evidence="1">Uncharacterized protein</fullName>
    </submittedName>
</protein>
<dbReference type="STRING" id="54915.ADS79_23140"/>
<dbReference type="AlphaFoldDB" id="A0A0K9YTY0"/>
<name>A0A0K9YTY0_9BACL</name>
<organism evidence="1 2">
    <name type="scientific">Brevibacillus reuszeri</name>
    <dbReference type="NCBI Taxonomy" id="54915"/>
    <lineage>
        <taxon>Bacteria</taxon>
        <taxon>Bacillati</taxon>
        <taxon>Bacillota</taxon>
        <taxon>Bacilli</taxon>
        <taxon>Bacillales</taxon>
        <taxon>Paenibacillaceae</taxon>
        <taxon>Brevibacillus</taxon>
    </lineage>
</organism>
<evidence type="ECO:0000313" key="1">
    <source>
        <dbReference type="EMBL" id="KNB71655.1"/>
    </source>
</evidence>
<dbReference type="Proteomes" id="UP000036834">
    <property type="component" value="Unassembled WGS sequence"/>
</dbReference>
<sequence>MEERKQEKRLQVLGTLAGGFTGRFLSKNETASKVADSQVVSQRWTLKTVFRFFHSSLVRVPKTFANFSCFLSPAVFLSRWHKKQKIFTESKDA</sequence>
<gene>
    <name evidence="1" type="ORF">ADS79_23140</name>
</gene>
<dbReference type="EMBL" id="LGIQ01000009">
    <property type="protein sequence ID" value="KNB71655.1"/>
    <property type="molecule type" value="Genomic_DNA"/>
</dbReference>
<reference evidence="2" key="1">
    <citation type="submission" date="2015-07" db="EMBL/GenBank/DDBJ databases">
        <title>Genome sequencing project for genomic taxonomy and phylogenomics of Bacillus-like bacteria.</title>
        <authorList>
            <person name="Liu B."/>
            <person name="Wang J."/>
            <person name="Zhu Y."/>
            <person name="Liu G."/>
            <person name="Chen Q."/>
            <person name="Chen Z."/>
            <person name="Lan J."/>
            <person name="Che J."/>
            <person name="Ge C."/>
            <person name="Shi H."/>
            <person name="Pan Z."/>
            <person name="Liu X."/>
        </authorList>
    </citation>
    <scope>NUCLEOTIDE SEQUENCE [LARGE SCALE GENOMIC DNA]</scope>
    <source>
        <strain evidence="2">DSM 9887</strain>
    </source>
</reference>
<accession>A0A0K9YTY0</accession>